<dbReference type="GO" id="GO:0046872">
    <property type="term" value="F:metal ion binding"/>
    <property type="evidence" value="ECO:0007669"/>
    <property type="project" value="UniProtKB-KW"/>
</dbReference>
<comment type="caution">
    <text evidence="7">The sequence shown here is derived from an EMBL/GenBank/DDBJ whole genome shotgun (WGS) entry which is preliminary data.</text>
</comment>
<accession>A0A7J7M6D3</accession>
<dbReference type="EMBL" id="JACGCM010001742">
    <property type="protein sequence ID" value="KAF6150433.1"/>
    <property type="molecule type" value="Genomic_DNA"/>
</dbReference>
<feature type="region of interest" description="Disordered" evidence="5">
    <location>
        <begin position="1207"/>
        <end position="1229"/>
    </location>
</feature>
<reference evidence="7 8" key="1">
    <citation type="journal article" date="2020" name="IScience">
        <title>Genome Sequencing of the Endangered Kingdonia uniflora (Circaeasteraceae, Ranunculales) Reveals Potential Mechanisms of Evolutionary Specialization.</title>
        <authorList>
            <person name="Sun Y."/>
            <person name="Deng T."/>
            <person name="Zhang A."/>
            <person name="Moore M.J."/>
            <person name="Landis J.B."/>
            <person name="Lin N."/>
            <person name="Zhang H."/>
            <person name="Zhang X."/>
            <person name="Huang J."/>
            <person name="Zhang X."/>
            <person name="Sun H."/>
            <person name="Wang H."/>
        </authorList>
    </citation>
    <scope>NUCLEOTIDE SEQUENCE [LARGE SCALE GENOMIC DNA]</scope>
    <source>
        <strain evidence="7">TB1705</strain>
        <tissue evidence="7">Leaf</tissue>
    </source>
</reference>
<dbReference type="GO" id="GO:0004722">
    <property type="term" value="F:protein serine/threonine phosphatase activity"/>
    <property type="evidence" value="ECO:0007669"/>
    <property type="project" value="UniProtKB-EC"/>
</dbReference>
<feature type="compositionally biased region" description="Basic and acidic residues" evidence="5">
    <location>
        <begin position="1134"/>
        <end position="1146"/>
    </location>
</feature>
<keyword evidence="8" id="KW-1185">Reference proteome</keyword>
<evidence type="ECO:0000256" key="4">
    <source>
        <dbReference type="RuleBase" id="RU004273"/>
    </source>
</evidence>
<dbReference type="InterPro" id="IPR004843">
    <property type="entry name" value="Calcineurin-like_PHP"/>
</dbReference>
<keyword evidence="4" id="KW-0378">Hydrolase</keyword>
<comment type="similarity">
    <text evidence="4">Belongs to the PPP phosphatase family.</text>
</comment>
<dbReference type="SMART" id="SM00156">
    <property type="entry name" value="PP2Ac"/>
    <property type="match status" value="1"/>
</dbReference>
<dbReference type="InterPro" id="IPR019557">
    <property type="entry name" value="AminoTfrase-like_pln_mobile"/>
</dbReference>
<dbReference type="PROSITE" id="PS00125">
    <property type="entry name" value="SER_THR_PHOSPHATASE"/>
    <property type="match status" value="1"/>
</dbReference>
<comment type="catalytic activity">
    <reaction evidence="4">
        <text>O-phospho-L-threonyl-[protein] + H2O = L-threonyl-[protein] + phosphate</text>
        <dbReference type="Rhea" id="RHEA:47004"/>
        <dbReference type="Rhea" id="RHEA-COMP:11060"/>
        <dbReference type="Rhea" id="RHEA-COMP:11605"/>
        <dbReference type="ChEBI" id="CHEBI:15377"/>
        <dbReference type="ChEBI" id="CHEBI:30013"/>
        <dbReference type="ChEBI" id="CHEBI:43474"/>
        <dbReference type="ChEBI" id="CHEBI:61977"/>
        <dbReference type="EC" id="3.1.3.16"/>
    </reaction>
</comment>
<dbReference type="InterPro" id="IPR051134">
    <property type="entry name" value="PPP_phosphatase"/>
</dbReference>
<evidence type="ECO:0000259" key="6">
    <source>
        <dbReference type="PROSITE" id="PS00125"/>
    </source>
</evidence>
<dbReference type="PRINTS" id="PR00114">
    <property type="entry name" value="STPHPHTASE"/>
</dbReference>
<feature type="region of interest" description="Disordered" evidence="5">
    <location>
        <begin position="1125"/>
        <end position="1193"/>
    </location>
</feature>
<feature type="compositionally biased region" description="Basic and acidic residues" evidence="5">
    <location>
        <begin position="1207"/>
        <end position="1222"/>
    </location>
</feature>
<dbReference type="Proteomes" id="UP000541444">
    <property type="component" value="Unassembled WGS sequence"/>
</dbReference>
<keyword evidence="2" id="KW-0479">Metal-binding</keyword>
<dbReference type="Pfam" id="PF10536">
    <property type="entry name" value="PMD"/>
    <property type="match status" value="1"/>
</dbReference>
<comment type="cofactor">
    <cofactor evidence="1">
        <name>Mn(2+)</name>
        <dbReference type="ChEBI" id="CHEBI:29035"/>
    </cofactor>
</comment>
<keyword evidence="3" id="KW-0464">Manganese</keyword>
<dbReference type="InterPro" id="IPR029052">
    <property type="entry name" value="Metallo-depent_PP-like"/>
</dbReference>
<gene>
    <name evidence="7" type="ORF">GIB67_023932</name>
</gene>
<evidence type="ECO:0000256" key="2">
    <source>
        <dbReference type="ARBA" id="ARBA00022723"/>
    </source>
</evidence>
<dbReference type="EC" id="3.1.3.16" evidence="4"/>
<evidence type="ECO:0000256" key="1">
    <source>
        <dbReference type="ARBA" id="ARBA00001936"/>
    </source>
</evidence>
<dbReference type="Pfam" id="PF00149">
    <property type="entry name" value="Metallophos"/>
    <property type="match status" value="1"/>
</dbReference>
<feature type="compositionally biased region" description="Polar residues" evidence="5">
    <location>
        <begin position="1148"/>
        <end position="1159"/>
    </location>
</feature>
<dbReference type="AlphaFoldDB" id="A0A7J7M6D3"/>
<evidence type="ECO:0000256" key="3">
    <source>
        <dbReference type="ARBA" id="ARBA00023211"/>
    </source>
</evidence>
<dbReference type="FunFam" id="3.60.21.10:FF:000064">
    <property type="entry name" value="Serine/threonine-protein phosphatase"/>
    <property type="match status" value="1"/>
</dbReference>
<dbReference type="PANTHER" id="PTHR45668:SF9">
    <property type="entry name" value="SERINE_THREONINE-PROTEIN PHOSPHATASE 7"/>
    <property type="match status" value="1"/>
</dbReference>
<sequence length="1229" mass="138116">MEIALANLNDGRYPGGPTTVDVQRDRLNHRWNDIWNGQVDYPELRGRFHGRSFQDWQLNQNQLDLVAQAGFGHFHKIRWLKSDLSLCYALAERFWPKTQTFHIGCGEMSITLEDTLHCTGLSITGLPVCIPYAAGDFSSVIQDLLGIDPENAKAAKGSIRLEWLRDKFGKLPPNPSQYQVECYTRAYLLALCGGMCFPNAGNLVNASLLKFFENFIVAGTYAWGAAVLAYLYRSLGNFAVNEKISRKKSLMGCMFLLQVWAHEHFPIGRPVPHENAPSFPRALRWTKGNRTYNGDPHNSLSLYRQEFDLIPPSKIIWTPYHPLPDDALPMLTTARDLSLHCACLIYMHIVENHPADRCLRQFGMHQTIPLDHVSSKRRSRRASGIPGDDVQKWNNRFEEARVEGDLCLNINAMWPSHEFQIWYGRPQIYNPNMQFQEPRYVPKRYMEELYLHFRTRCEEEAANLSDVIRQYELPVSVSDDIAATIKRLRASPPQWGHDMQEVEHSINVPVLQFPRRRRQEEGSQEDVEPIDLYLGEDVSEVNGLHDDEISKDVLELCNVDDAPDQLIDIVVDEGEAECMSSCMSTFQEGPSSGLDIHLSKSSIISIITTSPVNVGLQTPFQIPISWPLDGKLSVDWIQNIVSAFDWSSRNFTPSDFPNVLPVSVFNNIFHSASKLFRKEPNIVKIDDCGEKSSVVVVGDVHGQLHDVVLLLQKAGFPSEDRFFVFNGDYVDRGAWGLETFMLLLAWKVFMPHRVFLLRGNHESKFCTTTYGFEQEVMAKYGAQGKHVYRKFLGCFKDLPLASIIAGRVYTTHGGLFRSIPVRPSKRLKGGNGEKIVVEPETNVISLGSLDELSQAKRSVVDPPWEGANLIPGDVLWSDPSIEPGLSRNLERGMGLYWGPDVTEAFLKKNALKLIIRSHEGPDAREKRDGLGGMQEGYTIDHDVKSGKLITIFSAPDYPQYQATEERFNNKGAYVVLEPPHFDVPIFHTFEAITPRPKVNAYYNYEEVLDTDVEPDCEATSKDLEGHDKSSAMDIVEAETHANIKEAETQANVKEAVTQANAKEAETQANNKEASAEVIAKEAKIQANVKEAETQDIDKKLELQAVVIESKTQAIAKEPETQAFAKESEMQANGKEAEKQAIAEEAKPQANTKEAETQVNGKEAETQADGEEAEMQANGKEVETRANAKGADTQTIVIEAEKLANVKEAKKQANVKETERRAADLVPTVD</sequence>
<dbReference type="InterPro" id="IPR006186">
    <property type="entry name" value="Ser/Thr-sp_prot-phosphatase"/>
</dbReference>
<protein>
    <recommendedName>
        <fullName evidence="4">Serine/threonine-protein phosphatase</fullName>
        <ecNumber evidence="4">3.1.3.16</ecNumber>
    </recommendedName>
</protein>
<proteinExistence type="inferred from homology"/>
<dbReference type="SUPFAM" id="SSF56300">
    <property type="entry name" value="Metallo-dependent phosphatases"/>
    <property type="match status" value="1"/>
</dbReference>
<organism evidence="7 8">
    <name type="scientific">Kingdonia uniflora</name>
    <dbReference type="NCBI Taxonomy" id="39325"/>
    <lineage>
        <taxon>Eukaryota</taxon>
        <taxon>Viridiplantae</taxon>
        <taxon>Streptophyta</taxon>
        <taxon>Embryophyta</taxon>
        <taxon>Tracheophyta</taxon>
        <taxon>Spermatophyta</taxon>
        <taxon>Magnoliopsida</taxon>
        <taxon>Ranunculales</taxon>
        <taxon>Circaeasteraceae</taxon>
        <taxon>Kingdonia</taxon>
    </lineage>
</organism>
<dbReference type="Gene3D" id="3.60.21.10">
    <property type="match status" value="1"/>
</dbReference>
<dbReference type="PANTHER" id="PTHR45668">
    <property type="entry name" value="SERINE/THREONINE-PROTEIN PHOSPHATASE 5-RELATED"/>
    <property type="match status" value="1"/>
</dbReference>
<feature type="domain" description="Serine/threonine specific protein phosphatases" evidence="6">
    <location>
        <begin position="757"/>
        <end position="762"/>
    </location>
</feature>
<evidence type="ECO:0000313" key="8">
    <source>
        <dbReference type="Proteomes" id="UP000541444"/>
    </source>
</evidence>
<evidence type="ECO:0000313" key="7">
    <source>
        <dbReference type="EMBL" id="KAF6150433.1"/>
    </source>
</evidence>
<dbReference type="OrthoDB" id="445564at2759"/>
<name>A0A7J7M6D3_9MAGN</name>
<evidence type="ECO:0000256" key="5">
    <source>
        <dbReference type="SAM" id="MobiDB-lite"/>
    </source>
</evidence>